<organism evidence="22 23">
    <name type="scientific">Piscinibacter koreensis</name>
    <dbReference type="NCBI Taxonomy" id="2742824"/>
    <lineage>
        <taxon>Bacteria</taxon>
        <taxon>Pseudomonadati</taxon>
        <taxon>Pseudomonadota</taxon>
        <taxon>Betaproteobacteria</taxon>
        <taxon>Burkholderiales</taxon>
        <taxon>Sphaerotilaceae</taxon>
        <taxon>Piscinibacter</taxon>
    </lineage>
</organism>
<proteinExistence type="predicted"/>
<dbReference type="InterPro" id="IPR005467">
    <property type="entry name" value="His_kinase_dom"/>
</dbReference>
<evidence type="ECO:0000256" key="11">
    <source>
        <dbReference type="ARBA" id="ARBA00022741"/>
    </source>
</evidence>
<evidence type="ECO:0000256" key="7">
    <source>
        <dbReference type="ARBA" id="ARBA00022490"/>
    </source>
</evidence>
<dbReference type="SUPFAM" id="SSF55874">
    <property type="entry name" value="ATPase domain of HSP90 chaperone/DNA topoisomerase II/histidine kinase"/>
    <property type="match status" value="1"/>
</dbReference>
<keyword evidence="23" id="KW-1185">Reference proteome</keyword>
<comment type="subcellular location">
    <subcellularLocation>
        <location evidence="3">Cytoplasm</location>
    </subcellularLocation>
</comment>
<dbReference type="CDD" id="cd16917">
    <property type="entry name" value="HATPase_UhpB-NarQ-NarX-like"/>
    <property type="match status" value="1"/>
</dbReference>
<dbReference type="InterPro" id="IPR011712">
    <property type="entry name" value="Sig_transdc_His_kin_sub3_dim/P"/>
</dbReference>
<keyword evidence="10" id="KW-0479">Metal-binding</keyword>
<dbReference type="Proteomes" id="UP000529637">
    <property type="component" value="Unassembled WGS sequence"/>
</dbReference>
<keyword evidence="16" id="KW-0411">Iron-sulfur</keyword>
<dbReference type="AlphaFoldDB" id="A0A7Y6TXP4"/>
<dbReference type="InterPro" id="IPR050482">
    <property type="entry name" value="Sensor_HK_TwoCompSys"/>
</dbReference>
<comment type="cofactor">
    <cofactor evidence="2">
        <name>[4Fe-4S] cluster</name>
        <dbReference type="ChEBI" id="CHEBI:49883"/>
    </cofactor>
</comment>
<evidence type="ECO:0000256" key="9">
    <source>
        <dbReference type="ARBA" id="ARBA00022679"/>
    </source>
</evidence>
<reference evidence="22 23" key="1">
    <citation type="submission" date="2020-06" db="EMBL/GenBank/DDBJ databases">
        <title>Schlegella sp. ID0723 isolated from air conditioner.</title>
        <authorList>
            <person name="Kim D.Y."/>
            <person name="Kim D.-U."/>
        </authorList>
    </citation>
    <scope>NUCLEOTIDE SEQUENCE [LARGE SCALE GENOMIC DNA]</scope>
    <source>
        <strain evidence="22 23">ID0723</strain>
    </source>
</reference>
<evidence type="ECO:0000256" key="20">
    <source>
        <dbReference type="SAM" id="Phobius"/>
    </source>
</evidence>
<evidence type="ECO:0000256" key="8">
    <source>
        <dbReference type="ARBA" id="ARBA00022553"/>
    </source>
</evidence>
<evidence type="ECO:0000256" key="12">
    <source>
        <dbReference type="ARBA" id="ARBA00022777"/>
    </source>
</evidence>
<dbReference type="InterPro" id="IPR004358">
    <property type="entry name" value="Sig_transdc_His_kin-like_C"/>
</dbReference>
<keyword evidence="7" id="KW-0963">Cytoplasm</keyword>
<gene>
    <name evidence="22" type="ORF">HQN59_16515</name>
</gene>
<dbReference type="PRINTS" id="PR00344">
    <property type="entry name" value="BCTRLSENSOR"/>
</dbReference>
<dbReference type="PROSITE" id="PS50109">
    <property type="entry name" value="HIS_KIN"/>
    <property type="match status" value="1"/>
</dbReference>
<evidence type="ECO:0000256" key="13">
    <source>
        <dbReference type="ARBA" id="ARBA00022840"/>
    </source>
</evidence>
<sequence>MNATMTGSSDWILTQFARQASLSRHQALGIVVAMILSIALADYLSEIRLSLAIFYFVPILLAVGWLGTRAAVAVSVASIAFKLIGDVFELSGGPLPFWIWWNAASTLVVLLLVVWVCGHLITLYRELEQRVAERTREILMLSQERRRLERELLNASANERNLMGQELHDEICQHLVGTTLAAQVLCQRLAQQQNPLAQDAQAIIALIETGIGKTRQLARGLLLSEIAPEQLPERINDLVDESSSSGLACRFSHAGDVAVADPATAAQLYRIAQEALRNAVRHAGATRVDVTLAGDRQNVSLVVEDDGHGLSQERSGSGMGLPIMSHRAAYIGASLSIERTERQGTRVVCVLPRAGAAEA</sequence>
<dbReference type="GO" id="GO:0046872">
    <property type="term" value="F:metal ion binding"/>
    <property type="evidence" value="ECO:0007669"/>
    <property type="project" value="UniProtKB-KW"/>
</dbReference>
<feature type="transmembrane region" description="Helical" evidence="20">
    <location>
        <begin position="52"/>
        <end position="79"/>
    </location>
</feature>
<evidence type="ECO:0000256" key="10">
    <source>
        <dbReference type="ARBA" id="ARBA00022723"/>
    </source>
</evidence>
<keyword evidence="9" id="KW-0808">Transferase</keyword>
<dbReference type="InterPro" id="IPR036890">
    <property type="entry name" value="HATPase_C_sf"/>
</dbReference>
<evidence type="ECO:0000256" key="2">
    <source>
        <dbReference type="ARBA" id="ARBA00001966"/>
    </source>
</evidence>
<dbReference type="EC" id="2.7.13.3" evidence="4"/>
<keyword evidence="15" id="KW-0902">Two-component regulatory system</keyword>
<evidence type="ECO:0000256" key="4">
    <source>
        <dbReference type="ARBA" id="ARBA00012438"/>
    </source>
</evidence>
<dbReference type="PANTHER" id="PTHR24421">
    <property type="entry name" value="NITRATE/NITRITE SENSOR PROTEIN NARX-RELATED"/>
    <property type="match status" value="1"/>
</dbReference>
<evidence type="ECO:0000256" key="18">
    <source>
        <dbReference type="ARBA" id="ARBA00030800"/>
    </source>
</evidence>
<evidence type="ECO:0000256" key="19">
    <source>
        <dbReference type="SAM" id="Coils"/>
    </source>
</evidence>
<evidence type="ECO:0000256" key="14">
    <source>
        <dbReference type="ARBA" id="ARBA00023004"/>
    </source>
</evidence>
<dbReference type="Gene3D" id="1.20.5.1930">
    <property type="match status" value="1"/>
</dbReference>
<dbReference type="InterPro" id="IPR003594">
    <property type="entry name" value="HATPase_dom"/>
</dbReference>
<evidence type="ECO:0000256" key="1">
    <source>
        <dbReference type="ARBA" id="ARBA00000085"/>
    </source>
</evidence>
<evidence type="ECO:0000256" key="5">
    <source>
        <dbReference type="ARBA" id="ARBA00017322"/>
    </source>
</evidence>
<evidence type="ECO:0000256" key="16">
    <source>
        <dbReference type="ARBA" id="ARBA00023014"/>
    </source>
</evidence>
<dbReference type="GO" id="GO:0005737">
    <property type="term" value="C:cytoplasm"/>
    <property type="evidence" value="ECO:0007669"/>
    <property type="project" value="UniProtKB-SubCell"/>
</dbReference>
<keyword evidence="13" id="KW-0067">ATP-binding</keyword>
<dbReference type="RefSeq" id="WP_176070209.1">
    <property type="nucleotide sequence ID" value="NZ_JABWMJ010000007.1"/>
</dbReference>
<keyword evidence="12" id="KW-0418">Kinase</keyword>
<dbReference type="Pfam" id="PF02518">
    <property type="entry name" value="HATPase_c"/>
    <property type="match status" value="1"/>
</dbReference>
<evidence type="ECO:0000256" key="15">
    <source>
        <dbReference type="ARBA" id="ARBA00023012"/>
    </source>
</evidence>
<dbReference type="GO" id="GO:0000155">
    <property type="term" value="F:phosphorelay sensor kinase activity"/>
    <property type="evidence" value="ECO:0007669"/>
    <property type="project" value="InterPro"/>
</dbReference>
<feature type="domain" description="Histidine kinase" evidence="21">
    <location>
        <begin position="267"/>
        <end position="355"/>
    </location>
</feature>
<name>A0A7Y6TXP4_9BURK</name>
<evidence type="ECO:0000313" key="23">
    <source>
        <dbReference type="Proteomes" id="UP000529637"/>
    </source>
</evidence>
<dbReference type="GO" id="GO:0046983">
    <property type="term" value="F:protein dimerization activity"/>
    <property type="evidence" value="ECO:0007669"/>
    <property type="project" value="InterPro"/>
</dbReference>
<keyword evidence="20" id="KW-0812">Transmembrane</keyword>
<keyword evidence="19" id="KW-0175">Coiled coil</keyword>
<keyword evidence="20" id="KW-1133">Transmembrane helix</keyword>
<protein>
    <recommendedName>
        <fullName evidence="5">Oxygen sensor histidine kinase NreB</fullName>
        <ecNumber evidence="4">2.7.13.3</ecNumber>
    </recommendedName>
    <alternativeName>
        <fullName evidence="18">Nitrogen regulation protein B</fullName>
    </alternativeName>
</protein>
<dbReference type="SMART" id="SM00387">
    <property type="entry name" value="HATPase_c"/>
    <property type="match status" value="1"/>
</dbReference>
<keyword evidence="11" id="KW-0547">Nucleotide-binding</keyword>
<dbReference type="GO" id="GO:0005524">
    <property type="term" value="F:ATP binding"/>
    <property type="evidence" value="ECO:0007669"/>
    <property type="project" value="UniProtKB-KW"/>
</dbReference>
<feature type="transmembrane region" description="Helical" evidence="20">
    <location>
        <begin position="27"/>
        <end position="45"/>
    </location>
</feature>
<evidence type="ECO:0000313" key="22">
    <source>
        <dbReference type="EMBL" id="NUZ07368.1"/>
    </source>
</evidence>
<evidence type="ECO:0000259" key="21">
    <source>
        <dbReference type="PROSITE" id="PS50109"/>
    </source>
</evidence>
<comment type="function">
    <text evidence="17">Member of the two-component regulatory system NreB/NreC involved in the control of dissimilatory nitrate/nitrite reduction in response to oxygen. NreB functions as a direct oxygen sensor histidine kinase which is autophosphorylated, in the absence of oxygen, probably at the conserved histidine residue, and transfers its phosphate group probably to a conserved aspartate residue of NreC. NreB/NreC activates the expression of the nitrate (narGHJI) and nitrite (nir) reductase operons, as well as the putative nitrate transporter gene narT.</text>
</comment>
<dbReference type="Pfam" id="PF07730">
    <property type="entry name" value="HisKA_3"/>
    <property type="match status" value="1"/>
</dbReference>
<feature type="transmembrane region" description="Helical" evidence="20">
    <location>
        <begin position="99"/>
        <end position="124"/>
    </location>
</feature>
<dbReference type="Gene3D" id="3.30.565.10">
    <property type="entry name" value="Histidine kinase-like ATPase, C-terminal domain"/>
    <property type="match status" value="1"/>
</dbReference>
<comment type="catalytic activity">
    <reaction evidence="1">
        <text>ATP + protein L-histidine = ADP + protein N-phospho-L-histidine.</text>
        <dbReference type="EC" id="2.7.13.3"/>
    </reaction>
</comment>
<dbReference type="GO" id="GO:0051539">
    <property type="term" value="F:4 iron, 4 sulfur cluster binding"/>
    <property type="evidence" value="ECO:0007669"/>
    <property type="project" value="UniProtKB-KW"/>
</dbReference>
<dbReference type="EMBL" id="JABWMJ010000007">
    <property type="protein sequence ID" value="NUZ07368.1"/>
    <property type="molecule type" value="Genomic_DNA"/>
</dbReference>
<dbReference type="PANTHER" id="PTHR24421:SF10">
    <property type="entry name" value="NITRATE_NITRITE SENSOR PROTEIN NARQ"/>
    <property type="match status" value="1"/>
</dbReference>
<dbReference type="GO" id="GO:0016020">
    <property type="term" value="C:membrane"/>
    <property type="evidence" value="ECO:0007669"/>
    <property type="project" value="InterPro"/>
</dbReference>
<keyword evidence="8" id="KW-0597">Phosphoprotein</keyword>
<evidence type="ECO:0000256" key="6">
    <source>
        <dbReference type="ARBA" id="ARBA00022485"/>
    </source>
</evidence>
<keyword evidence="20" id="KW-0472">Membrane</keyword>
<evidence type="ECO:0000256" key="17">
    <source>
        <dbReference type="ARBA" id="ARBA00024827"/>
    </source>
</evidence>
<keyword evidence="6" id="KW-0004">4Fe-4S</keyword>
<feature type="coiled-coil region" evidence="19">
    <location>
        <begin position="124"/>
        <end position="165"/>
    </location>
</feature>
<evidence type="ECO:0000256" key="3">
    <source>
        <dbReference type="ARBA" id="ARBA00004496"/>
    </source>
</evidence>
<comment type="caution">
    <text evidence="22">The sequence shown here is derived from an EMBL/GenBank/DDBJ whole genome shotgun (WGS) entry which is preliminary data.</text>
</comment>
<keyword evidence="14" id="KW-0408">Iron</keyword>
<accession>A0A7Y6TXP4</accession>